<name>A0ABR5N9F0_BRECH</name>
<dbReference type="PRINTS" id="PR00598">
    <property type="entry name" value="HTHMARR"/>
</dbReference>
<keyword evidence="3" id="KW-0804">Transcription</keyword>
<comment type="caution">
    <text evidence="5">The sequence shown here is derived from an EMBL/GenBank/DDBJ whole genome shotgun (WGS) entry which is preliminary data.</text>
</comment>
<dbReference type="SMART" id="SM00347">
    <property type="entry name" value="HTH_MARR"/>
    <property type="match status" value="1"/>
</dbReference>
<organism evidence="5 6">
    <name type="scientific">Brevibacillus choshinensis</name>
    <dbReference type="NCBI Taxonomy" id="54911"/>
    <lineage>
        <taxon>Bacteria</taxon>
        <taxon>Bacillati</taxon>
        <taxon>Bacillota</taxon>
        <taxon>Bacilli</taxon>
        <taxon>Bacillales</taxon>
        <taxon>Paenibacillaceae</taxon>
        <taxon>Brevibacillus</taxon>
    </lineage>
</organism>
<dbReference type="EMBL" id="LJJB01000010">
    <property type="protein sequence ID" value="KQL47217.1"/>
    <property type="molecule type" value="Genomic_DNA"/>
</dbReference>
<dbReference type="PANTHER" id="PTHR42756">
    <property type="entry name" value="TRANSCRIPTIONAL REGULATOR, MARR"/>
    <property type="match status" value="1"/>
</dbReference>
<dbReference type="Pfam" id="PF01047">
    <property type="entry name" value="MarR"/>
    <property type="match status" value="1"/>
</dbReference>
<dbReference type="PROSITE" id="PS50995">
    <property type="entry name" value="HTH_MARR_2"/>
    <property type="match status" value="1"/>
</dbReference>
<accession>A0ABR5N9F0</accession>
<proteinExistence type="predicted"/>
<gene>
    <name evidence="5" type="ORF">AN963_13595</name>
</gene>
<dbReference type="PANTHER" id="PTHR42756:SF1">
    <property type="entry name" value="TRANSCRIPTIONAL REPRESSOR OF EMRAB OPERON"/>
    <property type="match status" value="1"/>
</dbReference>
<dbReference type="InterPro" id="IPR000835">
    <property type="entry name" value="HTH_MarR-typ"/>
</dbReference>
<reference evidence="5 6" key="1">
    <citation type="submission" date="2015-09" db="EMBL/GenBank/DDBJ databases">
        <title>Genome sequencing project for genomic taxonomy and phylogenomics of Bacillus-like bacteria.</title>
        <authorList>
            <person name="Liu B."/>
            <person name="Wang J."/>
            <person name="Zhu Y."/>
            <person name="Liu G."/>
            <person name="Chen Q."/>
            <person name="Chen Z."/>
            <person name="Lan J."/>
            <person name="Che J."/>
            <person name="Ge C."/>
            <person name="Shi H."/>
            <person name="Pan Z."/>
            <person name="Liu X."/>
        </authorList>
    </citation>
    <scope>NUCLEOTIDE SEQUENCE [LARGE SCALE GENOMIC DNA]</scope>
    <source>
        <strain evidence="5 6">DSM 8552</strain>
    </source>
</reference>
<dbReference type="InterPro" id="IPR036390">
    <property type="entry name" value="WH_DNA-bd_sf"/>
</dbReference>
<protein>
    <submittedName>
        <fullName evidence="5">MarR family transcriptional regulator</fullName>
    </submittedName>
</protein>
<evidence type="ECO:0000256" key="3">
    <source>
        <dbReference type="ARBA" id="ARBA00023163"/>
    </source>
</evidence>
<keyword evidence="6" id="KW-1185">Reference proteome</keyword>
<feature type="domain" description="HTH marR-type" evidence="4">
    <location>
        <begin position="1"/>
        <end position="136"/>
    </location>
</feature>
<sequence>MSTGSHAIGRLILQLRRLERQPRTFGEGGALTPSEIHTIDAIGSEGSMLMSELAKRLGVTKGAVTQVIARLHEKELVDRVHDPDDFRVILVSLSEKGKSSFQAHRELHEKFYQDLYAQFDPKEIEIFEACVDKLVAYLQP</sequence>
<dbReference type="SUPFAM" id="SSF46785">
    <property type="entry name" value="Winged helix' DNA-binding domain"/>
    <property type="match status" value="1"/>
</dbReference>
<dbReference type="Gene3D" id="1.10.10.10">
    <property type="entry name" value="Winged helix-like DNA-binding domain superfamily/Winged helix DNA-binding domain"/>
    <property type="match status" value="1"/>
</dbReference>
<evidence type="ECO:0000313" key="6">
    <source>
        <dbReference type="Proteomes" id="UP000051063"/>
    </source>
</evidence>
<evidence type="ECO:0000256" key="1">
    <source>
        <dbReference type="ARBA" id="ARBA00023015"/>
    </source>
</evidence>
<keyword evidence="1" id="KW-0805">Transcription regulation</keyword>
<keyword evidence="2" id="KW-0238">DNA-binding</keyword>
<dbReference type="Proteomes" id="UP000051063">
    <property type="component" value="Unassembled WGS sequence"/>
</dbReference>
<dbReference type="InterPro" id="IPR036388">
    <property type="entry name" value="WH-like_DNA-bd_sf"/>
</dbReference>
<evidence type="ECO:0000259" key="4">
    <source>
        <dbReference type="PROSITE" id="PS50995"/>
    </source>
</evidence>
<evidence type="ECO:0000313" key="5">
    <source>
        <dbReference type="EMBL" id="KQL47217.1"/>
    </source>
</evidence>
<evidence type="ECO:0000256" key="2">
    <source>
        <dbReference type="ARBA" id="ARBA00023125"/>
    </source>
</evidence>